<keyword evidence="11" id="KW-1185">Reference proteome</keyword>
<evidence type="ECO:0000259" key="8">
    <source>
        <dbReference type="PROSITE" id="PS50026"/>
    </source>
</evidence>
<dbReference type="InterPro" id="IPR000858">
    <property type="entry name" value="S_locus_glycoprot_dom"/>
</dbReference>
<evidence type="ECO:0000259" key="9">
    <source>
        <dbReference type="PROSITE" id="PS50948"/>
    </source>
</evidence>
<dbReference type="EMBL" id="JAPFFJ010000018">
    <property type="protein sequence ID" value="KAJ6401833.1"/>
    <property type="molecule type" value="Genomic_DNA"/>
</dbReference>
<evidence type="ECO:0000256" key="5">
    <source>
        <dbReference type="ARBA" id="ARBA00048679"/>
    </source>
</evidence>
<keyword evidence="3" id="KW-1015">Disulfide bond</keyword>
<keyword evidence="7" id="KW-0472">Membrane</keyword>
<dbReference type="Pfam" id="PF08276">
    <property type="entry name" value="PAN_2"/>
    <property type="match status" value="1"/>
</dbReference>
<evidence type="ECO:0000256" key="1">
    <source>
        <dbReference type="ARBA" id="ARBA00012513"/>
    </source>
</evidence>
<dbReference type="PROSITE" id="PS50026">
    <property type="entry name" value="EGF_3"/>
    <property type="match status" value="1"/>
</dbReference>
<dbReference type="InterPro" id="IPR000742">
    <property type="entry name" value="EGF"/>
</dbReference>
<comment type="caution">
    <text evidence="10">The sequence shown here is derived from an EMBL/GenBank/DDBJ whole genome shotgun (WGS) entry which is preliminary data.</text>
</comment>
<accession>A0AAD6NR26</accession>
<dbReference type="EC" id="2.7.11.1" evidence="1"/>
<dbReference type="PANTHER" id="PTHR32444">
    <property type="entry name" value="BULB-TYPE LECTIN DOMAIN-CONTAINING PROTEIN"/>
    <property type="match status" value="1"/>
</dbReference>
<feature type="domain" description="EGF-like" evidence="8">
    <location>
        <begin position="13"/>
        <end position="49"/>
    </location>
</feature>
<proteinExistence type="predicted"/>
<dbReference type="PROSITE" id="PS50948">
    <property type="entry name" value="PAN"/>
    <property type="match status" value="1"/>
</dbReference>
<keyword evidence="2" id="KW-0732">Signal</keyword>
<dbReference type="PANTHER" id="PTHR32444:SF198">
    <property type="entry name" value="BULB-TYPE LECTIN DOMAIN-CONTAINING PROTEIN"/>
    <property type="match status" value="1"/>
</dbReference>
<dbReference type="SMART" id="SM00473">
    <property type="entry name" value="PAN_AP"/>
    <property type="match status" value="1"/>
</dbReference>
<evidence type="ECO:0000256" key="4">
    <source>
        <dbReference type="ARBA" id="ARBA00047899"/>
    </source>
</evidence>
<dbReference type="Pfam" id="PF00954">
    <property type="entry name" value="S_locus_glycop"/>
    <property type="match status" value="1"/>
</dbReference>
<dbReference type="GO" id="GO:0004674">
    <property type="term" value="F:protein serine/threonine kinase activity"/>
    <property type="evidence" value="ECO:0007669"/>
    <property type="project" value="UniProtKB-EC"/>
</dbReference>
<keyword evidence="6" id="KW-0245">EGF-like domain</keyword>
<dbReference type="SUPFAM" id="SSF56112">
    <property type="entry name" value="Protein kinase-like (PK-like)"/>
    <property type="match status" value="1"/>
</dbReference>
<reference evidence="10 11" key="1">
    <citation type="journal article" date="2023" name="Int. J. Mol. Sci.">
        <title>De Novo Assembly and Annotation of 11 Diverse Shrub Willow (Salix) Genomes Reveals Novel Gene Organization in Sex-Linked Regions.</title>
        <authorList>
            <person name="Hyden B."/>
            <person name="Feng K."/>
            <person name="Yates T.B."/>
            <person name="Jawdy S."/>
            <person name="Cereghino C."/>
            <person name="Smart L.B."/>
            <person name="Muchero W."/>
        </authorList>
    </citation>
    <scope>NUCLEOTIDE SEQUENCE [LARGE SCALE GENOMIC DNA]</scope>
    <source>
        <tissue evidence="10">Shoot tip</tissue>
    </source>
</reference>
<protein>
    <recommendedName>
        <fullName evidence="1">non-specific serine/threonine protein kinase</fullName>
        <ecNumber evidence="1">2.7.11.1</ecNumber>
    </recommendedName>
</protein>
<evidence type="ECO:0000256" key="3">
    <source>
        <dbReference type="ARBA" id="ARBA00023157"/>
    </source>
</evidence>
<dbReference type="InterPro" id="IPR003609">
    <property type="entry name" value="Pan_app"/>
</dbReference>
<name>A0AAD6NR26_9ROSI</name>
<feature type="transmembrane region" description="Helical" evidence="7">
    <location>
        <begin position="169"/>
        <end position="189"/>
    </location>
</feature>
<comment type="catalytic activity">
    <reaction evidence="4">
        <text>L-threonyl-[protein] + ATP = O-phospho-L-threonyl-[protein] + ADP + H(+)</text>
        <dbReference type="Rhea" id="RHEA:46608"/>
        <dbReference type="Rhea" id="RHEA-COMP:11060"/>
        <dbReference type="Rhea" id="RHEA-COMP:11605"/>
        <dbReference type="ChEBI" id="CHEBI:15378"/>
        <dbReference type="ChEBI" id="CHEBI:30013"/>
        <dbReference type="ChEBI" id="CHEBI:30616"/>
        <dbReference type="ChEBI" id="CHEBI:61977"/>
        <dbReference type="ChEBI" id="CHEBI:456216"/>
        <dbReference type="EC" id="2.7.11.1"/>
    </reaction>
</comment>
<evidence type="ECO:0000313" key="11">
    <source>
        <dbReference type="Proteomes" id="UP001162972"/>
    </source>
</evidence>
<feature type="domain" description="Apple" evidence="9">
    <location>
        <begin position="68"/>
        <end position="155"/>
    </location>
</feature>
<dbReference type="Gene3D" id="3.30.200.20">
    <property type="entry name" value="Phosphorylase Kinase, domain 1"/>
    <property type="match status" value="1"/>
</dbReference>
<evidence type="ECO:0000256" key="7">
    <source>
        <dbReference type="SAM" id="Phobius"/>
    </source>
</evidence>
<evidence type="ECO:0000256" key="6">
    <source>
        <dbReference type="PROSITE-ProRule" id="PRU00076"/>
    </source>
</evidence>
<comment type="caution">
    <text evidence="6">Lacks conserved residue(s) required for the propagation of feature annotation.</text>
</comment>
<keyword evidence="7" id="KW-0812">Transmembrane</keyword>
<keyword evidence="7" id="KW-1133">Transmembrane helix</keyword>
<dbReference type="GO" id="GO:0048544">
    <property type="term" value="P:recognition of pollen"/>
    <property type="evidence" value="ECO:0007669"/>
    <property type="project" value="InterPro"/>
</dbReference>
<organism evidence="10 11">
    <name type="scientific">Salix udensis</name>
    <dbReference type="NCBI Taxonomy" id="889485"/>
    <lineage>
        <taxon>Eukaryota</taxon>
        <taxon>Viridiplantae</taxon>
        <taxon>Streptophyta</taxon>
        <taxon>Embryophyta</taxon>
        <taxon>Tracheophyta</taxon>
        <taxon>Spermatophyta</taxon>
        <taxon>Magnoliopsida</taxon>
        <taxon>eudicotyledons</taxon>
        <taxon>Gunneridae</taxon>
        <taxon>Pentapetalae</taxon>
        <taxon>rosids</taxon>
        <taxon>fabids</taxon>
        <taxon>Malpighiales</taxon>
        <taxon>Salicaceae</taxon>
        <taxon>Saliceae</taxon>
        <taxon>Salix</taxon>
    </lineage>
</organism>
<evidence type="ECO:0000313" key="10">
    <source>
        <dbReference type="EMBL" id="KAJ6401833.1"/>
    </source>
</evidence>
<dbReference type="CDD" id="cd01098">
    <property type="entry name" value="PAN_AP_plant"/>
    <property type="match status" value="1"/>
</dbReference>
<dbReference type="AlphaFoldDB" id="A0AAD6NR26"/>
<sequence length="265" mass="29509">MAWRTGIVLWGVPMFDCESYGKCGPFGRCNAQASPMCSCLRGFDPKNPEEWYRGNWTSGCIRRKSLQCERVKNGSEANVNGTEADVFLKLGNMKVPDLAQWTHLTEIECKDKCLTNCSCIAYAYSSGIGCMSWIGDLIDIMEFPKGGEDLYIRMAYSESDGNHRQKKTVMVSSVIGTISIAMICALLTWRFMSKRRASKGREDLLSDTNVRHPTFLDGDSMDHVKLQELPLFSLGSLTDATDGFDLSNKLGQGGFGPVYKVILFL</sequence>
<gene>
    <name evidence="10" type="ORF">OIU84_013993</name>
</gene>
<comment type="catalytic activity">
    <reaction evidence="5">
        <text>L-seryl-[protein] + ATP = O-phospho-L-seryl-[protein] + ADP + H(+)</text>
        <dbReference type="Rhea" id="RHEA:17989"/>
        <dbReference type="Rhea" id="RHEA-COMP:9863"/>
        <dbReference type="Rhea" id="RHEA-COMP:11604"/>
        <dbReference type="ChEBI" id="CHEBI:15378"/>
        <dbReference type="ChEBI" id="CHEBI:29999"/>
        <dbReference type="ChEBI" id="CHEBI:30616"/>
        <dbReference type="ChEBI" id="CHEBI:83421"/>
        <dbReference type="ChEBI" id="CHEBI:456216"/>
        <dbReference type="EC" id="2.7.11.1"/>
    </reaction>
</comment>
<evidence type="ECO:0000256" key="2">
    <source>
        <dbReference type="ARBA" id="ARBA00022729"/>
    </source>
</evidence>
<dbReference type="InterPro" id="IPR011009">
    <property type="entry name" value="Kinase-like_dom_sf"/>
</dbReference>
<dbReference type="Proteomes" id="UP001162972">
    <property type="component" value="Chromosome 4"/>
</dbReference>